<proteinExistence type="predicted"/>
<gene>
    <name evidence="1" type="ORF">FA95DRAFT_304027</name>
</gene>
<protein>
    <submittedName>
        <fullName evidence="1">Uncharacterized protein</fullName>
    </submittedName>
</protein>
<keyword evidence="2" id="KW-1185">Reference proteome</keyword>
<organism evidence="1 2">
    <name type="scientific">Auriscalpium vulgare</name>
    <dbReference type="NCBI Taxonomy" id="40419"/>
    <lineage>
        <taxon>Eukaryota</taxon>
        <taxon>Fungi</taxon>
        <taxon>Dikarya</taxon>
        <taxon>Basidiomycota</taxon>
        <taxon>Agaricomycotina</taxon>
        <taxon>Agaricomycetes</taxon>
        <taxon>Russulales</taxon>
        <taxon>Auriscalpiaceae</taxon>
        <taxon>Auriscalpium</taxon>
    </lineage>
</organism>
<name>A0ACB8RJ82_9AGAM</name>
<dbReference type="Proteomes" id="UP000814033">
    <property type="component" value="Unassembled WGS sequence"/>
</dbReference>
<accession>A0ACB8RJ82</accession>
<evidence type="ECO:0000313" key="2">
    <source>
        <dbReference type="Proteomes" id="UP000814033"/>
    </source>
</evidence>
<reference evidence="1" key="1">
    <citation type="submission" date="2021-02" db="EMBL/GenBank/DDBJ databases">
        <authorList>
            <consortium name="DOE Joint Genome Institute"/>
            <person name="Ahrendt S."/>
            <person name="Looney B.P."/>
            <person name="Miyauchi S."/>
            <person name="Morin E."/>
            <person name="Drula E."/>
            <person name="Courty P.E."/>
            <person name="Chicoki N."/>
            <person name="Fauchery L."/>
            <person name="Kohler A."/>
            <person name="Kuo A."/>
            <person name="Labutti K."/>
            <person name="Pangilinan J."/>
            <person name="Lipzen A."/>
            <person name="Riley R."/>
            <person name="Andreopoulos W."/>
            <person name="He G."/>
            <person name="Johnson J."/>
            <person name="Barry K.W."/>
            <person name="Grigoriev I.V."/>
            <person name="Nagy L."/>
            <person name="Hibbett D."/>
            <person name="Henrissat B."/>
            <person name="Matheny P.B."/>
            <person name="Labbe J."/>
            <person name="Martin F."/>
        </authorList>
    </citation>
    <scope>NUCLEOTIDE SEQUENCE</scope>
    <source>
        <strain evidence="1">FP105234-sp</strain>
    </source>
</reference>
<sequence>MAYAHTITIGAPADGDIYPGTNTTIQVLRLDLPLSRHHKKYPGGFNSPLSSSRAPTDQPQRNFPVAVPATLTSGPVQLTIMHVALVGACP</sequence>
<evidence type="ECO:0000313" key="1">
    <source>
        <dbReference type="EMBL" id="KAI0044105.1"/>
    </source>
</evidence>
<comment type="caution">
    <text evidence="1">The sequence shown here is derived from an EMBL/GenBank/DDBJ whole genome shotgun (WGS) entry which is preliminary data.</text>
</comment>
<dbReference type="EMBL" id="MU275994">
    <property type="protein sequence ID" value="KAI0044105.1"/>
    <property type="molecule type" value="Genomic_DNA"/>
</dbReference>
<reference evidence="1" key="2">
    <citation type="journal article" date="2022" name="New Phytol.">
        <title>Evolutionary transition to the ectomycorrhizal habit in the genomes of a hyperdiverse lineage of mushroom-forming fungi.</title>
        <authorList>
            <person name="Looney B."/>
            <person name="Miyauchi S."/>
            <person name="Morin E."/>
            <person name="Drula E."/>
            <person name="Courty P.E."/>
            <person name="Kohler A."/>
            <person name="Kuo A."/>
            <person name="LaButti K."/>
            <person name="Pangilinan J."/>
            <person name="Lipzen A."/>
            <person name="Riley R."/>
            <person name="Andreopoulos W."/>
            <person name="He G."/>
            <person name="Johnson J."/>
            <person name="Nolan M."/>
            <person name="Tritt A."/>
            <person name="Barry K.W."/>
            <person name="Grigoriev I.V."/>
            <person name="Nagy L.G."/>
            <person name="Hibbett D."/>
            <person name="Henrissat B."/>
            <person name="Matheny P.B."/>
            <person name="Labbe J."/>
            <person name="Martin F.M."/>
        </authorList>
    </citation>
    <scope>NUCLEOTIDE SEQUENCE</scope>
    <source>
        <strain evidence="1">FP105234-sp</strain>
    </source>
</reference>